<evidence type="ECO:0000313" key="3">
    <source>
        <dbReference type="Proteomes" id="UP000034705"/>
    </source>
</evidence>
<dbReference type="AlphaFoldDB" id="A0A0G1PDE9"/>
<reference evidence="2 3" key="1">
    <citation type="journal article" date="2015" name="Nature">
        <title>rRNA introns, odd ribosomes, and small enigmatic genomes across a large radiation of phyla.</title>
        <authorList>
            <person name="Brown C.T."/>
            <person name="Hug L.A."/>
            <person name="Thomas B.C."/>
            <person name="Sharon I."/>
            <person name="Castelle C.J."/>
            <person name="Singh A."/>
            <person name="Wilkins M.J."/>
            <person name="Williams K.H."/>
            <person name="Banfield J.F."/>
        </authorList>
    </citation>
    <scope>NUCLEOTIDE SEQUENCE [LARGE SCALE GENOMIC DNA]</scope>
</reference>
<organism evidence="2 3">
    <name type="scientific">Candidatus Uhrbacteria bacterium GW2011_GWF2_46_218</name>
    <dbReference type="NCBI Taxonomy" id="1619001"/>
    <lineage>
        <taxon>Bacteria</taxon>
        <taxon>Candidatus Uhriibacteriota</taxon>
    </lineage>
</organism>
<dbReference type="InterPro" id="IPR027417">
    <property type="entry name" value="P-loop_NTPase"/>
</dbReference>
<comment type="caution">
    <text evidence="2">The sequence shown here is derived from an EMBL/GenBank/DDBJ whole genome shotgun (WGS) entry which is preliminary data.</text>
</comment>
<evidence type="ECO:0000256" key="1">
    <source>
        <dbReference type="SAM" id="MobiDB-lite"/>
    </source>
</evidence>
<dbReference type="Gene3D" id="3.40.50.300">
    <property type="entry name" value="P-loop containing nucleotide triphosphate hydrolases"/>
    <property type="match status" value="1"/>
</dbReference>
<evidence type="ECO:0000313" key="2">
    <source>
        <dbReference type="EMBL" id="KKU30819.1"/>
    </source>
</evidence>
<proteinExistence type="predicted"/>
<dbReference type="EMBL" id="LCMG01000034">
    <property type="protein sequence ID" value="KKU30819.1"/>
    <property type="molecule type" value="Genomic_DNA"/>
</dbReference>
<gene>
    <name evidence="2" type="ORF">UX45_C0034G0012</name>
</gene>
<feature type="non-terminal residue" evidence="2">
    <location>
        <position position="523"/>
    </location>
</feature>
<accession>A0A0G1PDE9</accession>
<protein>
    <submittedName>
        <fullName evidence="2">Uncharacterized protein</fullName>
    </submittedName>
</protein>
<feature type="region of interest" description="Disordered" evidence="1">
    <location>
        <begin position="503"/>
        <end position="523"/>
    </location>
</feature>
<name>A0A0G1PDE9_9BACT</name>
<dbReference type="Proteomes" id="UP000034705">
    <property type="component" value="Unassembled WGS sequence"/>
</dbReference>
<sequence>MEKKANKKAYFNPAQMYVHEISPNSKCIVGARRFGKSDGIEGPDLLYDIQNMPGSSGFLYQRNFKQLLGKTLSHTLAFLKRYGYQRDVHYFVGRKAPKWMNFKLPIVEPVSWDQAIHFYNGTCVYLLSQDVRFSANSLTTDWGKIDEGRSINKEKLFEEVMPTLSGTEPRFESCHKWKGYTIVSDMPTSKEGQWILDQEKLMDPELIQAIENTIAHINYLKDKYRFMPEMPANAVREMQQQRDELFFLRQNAFLYKEYDTIENLEIVGIEYIKKQKLILPPVIFMTSIMNKRIRKLTDGFYPNLTPEVHYYDADNTTYLDNLRTAKGTLDLDRIAEDNCLKDGDIDPSVPLAITLDYNANINWIITGQRAEPVMKTLSSKYVKFNRKIRELCRDWCDYYQYIRNKDVIYYYNSTALDGAYADEDAPNFQEIVVEELSRRGWSVEPVYIGNTWTHKVKHQVIDDALKGRKYLFPKFNRANNPALLPSMEMCGIRIGRTGFEKNKAGEKLGETEDDPLELRTDGT</sequence>